<organism evidence="1 2">
    <name type="scientific">Nepenthes gracilis</name>
    <name type="common">Slender pitcher plant</name>
    <dbReference type="NCBI Taxonomy" id="150966"/>
    <lineage>
        <taxon>Eukaryota</taxon>
        <taxon>Viridiplantae</taxon>
        <taxon>Streptophyta</taxon>
        <taxon>Embryophyta</taxon>
        <taxon>Tracheophyta</taxon>
        <taxon>Spermatophyta</taxon>
        <taxon>Magnoliopsida</taxon>
        <taxon>eudicotyledons</taxon>
        <taxon>Gunneridae</taxon>
        <taxon>Pentapetalae</taxon>
        <taxon>Caryophyllales</taxon>
        <taxon>Nepenthaceae</taxon>
        <taxon>Nepenthes</taxon>
    </lineage>
</organism>
<accession>A0AAD3S7P0</accession>
<evidence type="ECO:0000313" key="2">
    <source>
        <dbReference type="Proteomes" id="UP001279734"/>
    </source>
</evidence>
<keyword evidence="2" id="KW-1185">Reference proteome</keyword>
<proteinExistence type="predicted"/>
<name>A0AAD3S7P0_NEPGR</name>
<evidence type="ECO:0000313" key="1">
    <source>
        <dbReference type="EMBL" id="GMH06037.1"/>
    </source>
</evidence>
<dbReference type="AlphaFoldDB" id="A0AAD3S7P0"/>
<gene>
    <name evidence="1" type="ORF">Nepgr_007877</name>
</gene>
<reference evidence="1" key="1">
    <citation type="submission" date="2023-05" db="EMBL/GenBank/DDBJ databases">
        <title>Nepenthes gracilis genome sequencing.</title>
        <authorList>
            <person name="Fukushima K."/>
        </authorList>
    </citation>
    <scope>NUCLEOTIDE SEQUENCE</scope>
    <source>
        <strain evidence="1">SING2019-196</strain>
    </source>
</reference>
<dbReference type="Proteomes" id="UP001279734">
    <property type="component" value="Unassembled WGS sequence"/>
</dbReference>
<comment type="caution">
    <text evidence="1">The sequence shown here is derived from an EMBL/GenBank/DDBJ whole genome shotgun (WGS) entry which is preliminary data.</text>
</comment>
<sequence length="76" mass="8064">MVPLYLAKPDLCVVSLVLELGVSRISARDNGVQRIWCEVSCCCMSAWVHHLDSEFLGCMKAGGLAIGPSVAIASNA</sequence>
<dbReference type="EMBL" id="BSYO01000006">
    <property type="protein sequence ID" value="GMH06037.1"/>
    <property type="molecule type" value="Genomic_DNA"/>
</dbReference>
<protein>
    <submittedName>
        <fullName evidence="1">Uncharacterized protein</fullName>
    </submittedName>
</protein>